<evidence type="ECO:0000313" key="2">
    <source>
        <dbReference type="EMBL" id="GIJ88933.1"/>
    </source>
</evidence>
<dbReference type="AlphaFoldDB" id="A0A9P3BH63"/>
<feature type="region of interest" description="Disordered" evidence="1">
    <location>
        <begin position="82"/>
        <end position="104"/>
    </location>
</feature>
<evidence type="ECO:0000313" key="3">
    <source>
        <dbReference type="Proteomes" id="UP001043456"/>
    </source>
</evidence>
<protein>
    <submittedName>
        <fullName evidence="2">Uncharacterized protein</fullName>
    </submittedName>
</protein>
<dbReference type="Proteomes" id="UP001043456">
    <property type="component" value="Unassembled WGS sequence"/>
</dbReference>
<dbReference type="RefSeq" id="XP_043159679.1">
    <property type="nucleotide sequence ID" value="XM_043303744.1"/>
</dbReference>
<dbReference type="EMBL" id="BHVY01000005">
    <property type="protein sequence ID" value="GIJ88933.1"/>
    <property type="molecule type" value="Genomic_DNA"/>
</dbReference>
<sequence>MSTSCGQDKLDVSDGEVVINPTTYSRSNARNFAVVMDLIEHLIPANAIHVLSCCILPIYPDQKKAYVDAIFRANSTLLGPQNATPMQFTGRQKTPPGRETGVGGDQNQADLSVTELGLVFGDFQATAGPNTDVRDVGLLFLPRLNVLGVGVLKKFWTVELEKYLVNGGAAD</sequence>
<feature type="compositionally biased region" description="Polar residues" evidence="1">
    <location>
        <begin position="82"/>
        <end position="92"/>
    </location>
</feature>
<proteinExistence type="predicted"/>
<keyword evidence="3" id="KW-1185">Reference proteome</keyword>
<accession>A0A9P3BH63</accession>
<name>A0A9P3BH63_9EURO</name>
<organism evidence="2 3">
    <name type="scientific">Aspergillus pseudoviridinutans</name>
    <dbReference type="NCBI Taxonomy" id="1517512"/>
    <lineage>
        <taxon>Eukaryota</taxon>
        <taxon>Fungi</taxon>
        <taxon>Dikarya</taxon>
        <taxon>Ascomycota</taxon>
        <taxon>Pezizomycotina</taxon>
        <taxon>Eurotiomycetes</taxon>
        <taxon>Eurotiomycetidae</taxon>
        <taxon>Eurotiales</taxon>
        <taxon>Aspergillaceae</taxon>
        <taxon>Aspergillus</taxon>
        <taxon>Aspergillus subgen. Fumigati</taxon>
    </lineage>
</organism>
<evidence type="ECO:0000256" key="1">
    <source>
        <dbReference type="SAM" id="MobiDB-lite"/>
    </source>
</evidence>
<reference evidence="2 3" key="1">
    <citation type="submission" date="2018-10" db="EMBL/GenBank/DDBJ databases">
        <title>Pan-genome distribution and transcriptional activeness of fungal secondary metabolism genes in Aspergillus section Fumigati.</title>
        <authorList>
            <person name="Takahashi H."/>
            <person name="Umemura M."/>
            <person name="Ninomiya A."/>
            <person name="Kusuya Y."/>
            <person name="Urayama S."/>
            <person name="Shimizu M."/>
            <person name="Watanabe A."/>
            <person name="Kamei K."/>
            <person name="Yaguchi T."/>
            <person name="Hagiwara D."/>
        </authorList>
    </citation>
    <scope>NUCLEOTIDE SEQUENCE [LARGE SCALE GENOMIC DNA]</scope>
    <source>
        <strain evidence="2 3">IFM 55266</strain>
    </source>
</reference>
<dbReference type="OrthoDB" id="4526869at2759"/>
<gene>
    <name evidence="2" type="ORF">Asppvi_007861</name>
</gene>
<comment type="caution">
    <text evidence="2">The sequence shown here is derived from an EMBL/GenBank/DDBJ whole genome shotgun (WGS) entry which is preliminary data.</text>
</comment>
<dbReference type="GeneID" id="67006471"/>